<name>A0A5C5GGQ7_9RHOB</name>
<evidence type="ECO:0000256" key="6">
    <source>
        <dbReference type="SAM" id="Phobius"/>
    </source>
</evidence>
<dbReference type="InterPro" id="IPR002549">
    <property type="entry name" value="AI-2E-like"/>
</dbReference>
<evidence type="ECO:0000313" key="8">
    <source>
        <dbReference type="Proteomes" id="UP000314011"/>
    </source>
</evidence>
<gene>
    <name evidence="7" type="ORF">FHY64_08115</name>
</gene>
<dbReference type="PANTHER" id="PTHR21716:SF64">
    <property type="entry name" value="AI-2 TRANSPORT PROTEIN TQSA"/>
    <property type="match status" value="1"/>
</dbReference>
<sequence>MITPDPIDTFRNWLLGLMAIILLGFALRVMQPVLVPVTLALFITLVISPVEQKVASLFPRNMRWPGLLAAMAVVLSVFAVFVAVIWVGARRIAGALVGVPRRINTLIRESDLDERTMFGADLENLMSLVGERGVSFISSIATRIINSASTTILTLALTLFLVILMLAEAPRALKKLEALSEAEDTSRWRRATRLIARKLRLYLMARAALGLLTSVCYVLWLWYCEGELLMVWGLMTFLFSFIPNLGSVLSMVLPSFYVWLTGDGTGIWQVIIGLLVIEQVIGNFVDPHVQGQQVSLAPVVILLSVIFWGWLWGPLGALLGVPVMIAVVVAAAHMEPARPFALILSDQSDMEGLDRVALDIPEGMTLPPELRDGT</sequence>
<reference evidence="7 8" key="1">
    <citation type="submission" date="2019-06" db="EMBL/GenBank/DDBJ databases">
        <title>Genome of new Rhodobacteraceae sp. SM1903.</title>
        <authorList>
            <person name="Ren X."/>
        </authorList>
    </citation>
    <scope>NUCLEOTIDE SEQUENCE [LARGE SCALE GENOMIC DNA]</scope>
    <source>
        <strain evidence="7 8">SM1903</strain>
    </source>
</reference>
<keyword evidence="5 6" id="KW-0472">Membrane</keyword>
<dbReference type="Pfam" id="PF01594">
    <property type="entry name" value="AI-2E_transport"/>
    <property type="match status" value="1"/>
</dbReference>
<keyword evidence="4 6" id="KW-1133">Transmembrane helix</keyword>
<dbReference type="GO" id="GO:0055085">
    <property type="term" value="P:transmembrane transport"/>
    <property type="evidence" value="ECO:0007669"/>
    <property type="project" value="TreeGrafter"/>
</dbReference>
<proteinExistence type="inferred from homology"/>
<feature type="transmembrane region" description="Helical" evidence="6">
    <location>
        <begin position="199"/>
        <end position="223"/>
    </location>
</feature>
<evidence type="ECO:0000256" key="1">
    <source>
        <dbReference type="ARBA" id="ARBA00004141"/>
    </source>
</evidence>
<feature type="transmembrane region" description="Helical" evidence="6">
    <location>
        <begin position="67"/>
        <end position="89"/>
    </location>
</feature>
<dbReference type="EMBL" id="VFFF01000001">
    <property type="protein sequence ID" value="TNY33227.1"/>
    <property type="molecule type" value="Genomic_DNA"/>
</dbReference>
<organism evidence="7 8">
    <name type="scientific">Pelagovum pacificum</name>
    <dbReference type="NCBI Taxonomy" id="2588711"/>
    <lineage>
        <taxon>Bacteria</taxon>
        <taxon>Pseudomonadati</taxon>
        <taxon>Pseudomonadota</taxon>
        <taxon>Alphaproteobacteria</taxon>
        <taxon>Rhodobacterales</taxon>
        <taxon>Paracoccaceae</taxon>
        <taxon>Pelagovum</taxon>
    </lineage>
</organism>
<dbReference type="Proteomes" id="UP000314011">
    <property type="component" value="Unassembled WGS sequence"/>
</dbReference>
<evidence type="ECO:0000256" key="5">
    <source>
        <dbReference type="ARBA" id="ARBA00023136"/>
    </source>
</evidence>
<feature type="transmembrane region" description="Helical" evidence="6">
    <location>
        <begin position="144"/>
        <end position="167"/>
    </location>
</feature>
<dbReference type="PANTHER" id="PTHR21716">
    <property type="entry name" value="TRANSMEMBRANE PROTEIN"/>
    <property type="match status" value="1"/>
</dbReference>
<accession>A0A5C5GGQ7</accession>
<dbReference type="OrthoDB" id="9799225at2"/>
<feature type="transmembrane region" description="Helical" evidence="6">
    <location>
        <begin position="229"/>
        <end position="260"/>
    </location>
</feature>
<evidence type="ECO:0000256" key="3">
    <source>
        <dbReference type="ARBA" id="ARBA00022692"/>
    </source>
</evidence>
<feature type="transmembrane region" description="Helical" evidence="6">
    <location>
        <begin position="13"/>
        <end position="46"/>
    </location>
</feature>
<keyword evidence="3 6" id="KW-0812">Transmembrane</keyword>
<comment type="caution">
    <text evidence="7">The sequence shown here is derived from an EMBL/GenBank/DDBJ whole genome shotgun (WGS) entry which is preliminary data.</text>
</comment>
<evidence type="ECO:0000313" key="7">
    <source>
        <dbReference type="EMBL" id="TNY33227.1"/>
    </source>
</evidence>
<comment type="subcellular location">
    <subcellularLocation>
        <location evidence="1">Membrane</location>
        <topology evidence="1">Multi-pass membrane protein</topology>
    </subcellularLocation>
</comment>
<dbReference type="RefSeq" id="WP_140193914.1">
    <property type="nucleotide sequence ID" value="NZ_CP065915.1"/>
</dbReference>
<dbReference type="AlphaFoldDB" id="A0A5C5GGQ7"/>
<evidence type="ECO:0000256" key="2">
    <source>
        <dbReference type="ARBA" id="ARBA00009773"/>
    </source>
</evidence>
<keyword evidence="8" id="KW-1185">Reference proteome</keyword>
<evidence type="ECO:0000256" key="4">
    <source>
        <dbReference type="ARBA" id="ARBA00022989"/>
    </source>
</evidence>
<protein>
    <submittedName>
        <fullName evidence="7">AI-2E family transporter</fullName>
    </submittedName>
</protein>
<feature type="transmembrane region" description="Helical" evidence="6">
    <location>
        <begin position="305"/>
        <end position="332"/>
    </location>
</feature>
<comment type="similarity">
    <text evidence="2">Belongs to the autoinducer-2 exporter (AI-2E) (TC 2.A.86) family.</text>
</comment>
<dbReference type="GO" id="GO:0016020">
    <property type="term" value="C:membrane"/>
    <property type="evidence" value="ECO:0007669"/>
    <property type="project" value="UniProtKB-SubCell"/>
</dbReference>